<accession>A0A9Q1CNM8</accession>
<dbReference type="Gene3D" id="2.60.40.10">
    <property type="entry name" value="Immunoglobulins"/>
    <property type="match status" value="2"/>
</dbReference>
<name>A0A9Q1CNM8_HOLLE</name>
<keyword evidence="1" id="KW-0812">Transmembrane</keyword>
<dbReference type="PANTHER" id="PTHR46312:SF2">
    <property type="entry name" value="NUCLEOTIDE-BINDING OLIGOMERIZATION DOMAIN-CONTAINING PROTEIN 2-LIKE"/>
    <property type="match status" value="1"/>
</dbReference>
<dbReference type="InterPro" id="IPR013783">
    <property type="entry name" value="Ig-like_fold"/>
</dbReference>
<feature type="domain" description="Ig-like" evidence="3">
    <location>
        <begin position="268"/>
        <end position="340"/>
    </location>
</feature>
<sequence length="1195" mass="137301">MTLTGQVVLLIVLNFAVVCDENGFCESPQYLEQGKRGIVKCQLPKSFYGVLWYNTSDYLNNDPIAYVKGATEIGGTGYESNKYSISSNGSLIITKVSLQDDRNFTAIVLDAPRDEYSPNNIHVIVTVKPYQTQPHIDGCDRDEQFCFKMVNGSSQLSCSVTDARPAVDLNWYLKNFSGDHLLSSRKNVTFENYLYTTIAKTVYTPNINGNVVYVCKSFSALLLMKNEYSVVLIRNVLKTFEGVKPKTVFTEQFSSIEFPCTEESALYLFWKKTGPGNRSEDILHIVSIDNSSFTKVHSHNYHVTDQRSLRINEVDVQDEGLYTCTFGNGTVEIVKNFNLQVYVMPDPEYPIVEGCHDVGYCSLTVPKTGELKCSLIGIRPKVKLRWETVNDDQRIAINFSIVSHKVDENGRNYDIHLTSHFRIQESFTGWISIRCKAMDIDDSPFDRPLSRDVYLSLLKGPSQEGESNGAVTTKEETKNDENDYTWLIIVCAILLFVATTVVILYAVERGCPHNRAVEEENIALMDPEHPTEDKIRTFKDELKTKYSNTWEQVCPLPYDKAISYPINKIFIEGEIEHLEQVVDEKFGKFYIWRKLDSHNDFLKELWQRQIQIVLEGEPGFGKTTLGYQFAFDWAKKSEQSPLKDIDIYILLRLRYLKDVSSIPSAIKRFLLPVNSSLTVQDVKSILYYSSSVVIFLDGFNRFSYDKDSQLFFMKDILTNNINSRCQVILTTKPFCIPDEYVNDMNRMRLTGFGEESWRRYLRKSVVDDDSVEEERIMKILHDNQLLRYLCQVPLFFVLFAHITKKHGNFTGDFSTVSAFFQTVIDRFHEKISSDINVNEHSALSSVCFYGLLKEEKGLIWKKGEICRTLSQPLYNEYLRVGLIVEKEFCRHRVRSEQRSSGSVIYETKVRFFHDVFCEWYAAKKLAKIFKTASQKECKQYFEKINPLDHQYVYRFACASDSEAASKIIKHMQGMKDGEKFAILCILEQSGDFKNVDETIENICSSPVIITNYDNLFLQRSTVQVLQYASDKNINIECVWLAKTNSTFDDDKASLEMNSGICLPKLASLRQLAVHDPNRKISKEDVLGFLKYVCLCDSLKDLRFQACLLPFLQREDLDSMRNIIDEKPIDVQWEIPVHERHWYKLDIQSGKWLHNGNAMSKEKYDQVVHSFGVSFRTGHGRNASAENPDEGASSSV</sequence>
<keyword evidence="2" id="KW-0732">Signal</keyword>
<feature type="transmembrane region" description="Helical" evidence="1">
    <location>
        <begin position="484"/>
        <end position="507"/>
    </location>
</feature>
<feature type="transmembrane region" description="Helical" evidence="1">
    <location>
        <begin position="785"/>
        <end position="802"/>
    </location>
</feature>
<dbReference type="Pfam" id="PF07686">
    <property type="entry name" value="V-set"/>
    <property type="match status" value="1"/>
</dbReference>
<dbReference type="InterPro" id="IPR027417">
    <property type="entry name" value="P-loop_NTPase"/>
</dbReference>
<evidence type="ECO:0000256" key="2">
    <source>
        <dbReference type="SAM" id="SignalP"/>
    </source>
</evidence>
<keyword evidence="1" id="KW-0472">Membrane</keyword>
<reference evidence="4" key="1">
    <citation type="submission" date="2021-10" db="EMBL/GenBank/DDBJ databases">
        <title>Tropical sea cucumber genome reveals ecological adaptation and Cuvierian tubules defense mechanism.</title>
        <authorList>
            <person name="Chen T."/>
        </authorList>
    </citation>
    <scope>NUCLEOTIDE SEQUENCE</scope>
    <source>
        <strain evidence="4">Nanhai2018</strain>
        <tissue evidence="4">Muscle</tissue>
    </source>
</reference>
<gene>
    <name evidence="4" type="ORF">HOLleu_00931</name>
</gene>
<dbReference type="InterPro" id="IPR007110">
    <property type="entry name" value="Ig-like_dom"/>
</dbReference>
<dbReference type="PANTHER" id="PTHR46312">
    <property type="entry name" value="NACHT DOMAIN-CONTAINING PROTEIN"/>
    <property type="match status" value="1"/>
</dbReference>
<dbReference type="Proteomes" id="UP001152320">
    <property type="component" value="Chromosome 1"/>
</dbReference>
<comment type="caution">
    <text evidence="4">The sequence shown here is derived from an EMBL/GenBank/DDBJ whole genome shotgun (WGS) entry which is preliminary data.</text>
</comment>
<dbReference type="PROSITE" id="PS50835">
    <property type="entry name" value="IG_LIKE"/>
    <property type="match status" value="1"/>
</dbReference>
<dbReference type="InterPro" id="IPR013106">
    <property type="entry name" value="Ig_V-set"/>
</dbReference>
<feature type="signal peptide" evidence="2">
    <location>
        <begin position="1"/>
        <end position="19"/>
    </location>
</feature>
<dbReference type="InterPro" id="IPR007111">
    <property type="entry name" value="NACHT_NTPase"/>
</dbReference>
<evidence type="ECO:0000313" key="5">
    <source>
        <dbReference type="Proteomes" id="UP001152320"/>
    </source>
</evidence>
<dbReference type="AlphaFoldDB" id="A0A9Q1CNM8"/>
<dbReference type="SMART" id="SM00409">
    <property type="entry name" value="IG"/>
    <property type="match status" value="2"/>
</dbReference>
<keyword evidence="1" id="KW-1133">Transmembrane helix</keyword>
<dbReference type="Gene3D" id="3.40.50.300">
    <property type="entry name" value="P-loop containing nucleotide triphosphate hydrolases"/>
    <property type="match status" value="1"/>
</dbReference>
<proteinExistence type="predicted"/>
<dbReference type="EMBL" id="JAIZAY010000001">
    <property type="protein sequence ID" value="KAJ8048566.1"/>
    <property type="molecule type" value="Genomic_DNA"/>
</dbReference>
<dbReference type="InterPro" id="IPR003599">
    <property type="entry name" value="Ig_sub"/>
</dbReference>
<dbReference type="InterPro" id="IPR036179">
    <property type="entry name" value="Ig-like_dom_sf"/>
</dbReference>
<evidence type="ECO:0000313" key="4">
    <source>
        <dbReference type="EMBL" id="KAJ8048566.1"/>
    </source>
</evidence>
<dbReference type="OrthoDB" id="10006996at2759"/>
<evidence type="ECO:0000256" key="1">
    <source>
        <dbReference type="SAM" id="Phobius"/>
    </source>
</evidence>
<dbReference type="SUPFAM" id="SSF52540">
    <property type="entry name" value="P-loop containing nucleoside triphosphate hydrolases"/>
    <property type="match status" value="1"/>
</dbReference>
<protein>
    <submittedName>
        <fullName evidence="4">NLR family CARD domain-containing protein 4</fullName>
    </submittedName>
</protein>
<keyword evidence="5" id="KW-1185">Reference proteome</keyword>
<dbReference type="SUPFAM" id="SSF48726">
    <property type="entry name" value="Immunoglobulin"/>
    <property type="match status" value="1"/>
</dbReference>
<organism evidence="4 5">
    <name type="scientific">Holothuria leucospilota</name>
    <name type="common">Black long sea cucumber</name>
    <name type="synonym">Mertensiothuria leucospilota</name>
    <dbReference type="NCBI Taxonomy" id="206669"/>
    <lineage>
        <taxon>Eukaryota</taxon>
        <taxon>Metazoa</taxon>
        <taxon>Echinodermata</taxon>
        <taxon>Eleutherozoa</taxon>
        <taxon>Echinozoa</taxon>
        <taxon>Holothuroidea</taxon>
        <taxon>Aspidochirotacea</taxon>
        <taxon>Aspidochirotida</taxon>
        <taxon>Holothuriidae</taxon>
        <taxon>Holothuria</taxon>
    </lineage>
</organism>
<dbReference type="Pfam" id="PF05729">
    <property type="entry name" value="NACHT"/>
    <property type="match status" value="1"/>
</dbReference>
<evidence type="ECO:0000259" key="3">
    <source>
        <dbReference type="PROSITE" id="PS50835"/>
    </source>
</evidence>
<feature type="chain" id="PRO_5040377132" evidence="2">
    <location>
        <begin position="20"/>
        <end position="1195"/>
    </location>
</feature>